<proteinExistence type="predicted"/>
<evidence type="ECO:0000259" key="1">
    <source>
        <dbReference type="Pfam" id="PF00403"/>
    </source>
</evidence>
<reference evidence="2" key="1">
    <citation type="journal article" date="2023" name="Plant J.">
        <title>Genome sequences and population genomics provide insights into the demographic history, inbreeding, and mutation load of two 'living fossil' tree species of Dipteronia.</title>
        <authorList>
            <person name="Feng Y."/>
            <person name="Comes H.P."/>
            <person name="Chen J."/>
            <person name="Zhu S."/>
            <person name="Lu R."/>
            <person name="Zhang X."/>
            <person name="Li P."/>
            <person name="Qiu J."/>
            <person name="Olsen K.M."/>
            <person name="Qiu Y."/>
        </authorList>
    </citation>
    <scope>NUCLEOTIDE SEQUENCE</scope>
    <source>
        <strain evidence="2">KIB01</strain>
    </source>
</reference>
<organism evidence="2 3">
    <name type="scientific">Dipteronia dyeriana</name>
    <dbReference type="NCBI Taxonomy" id="168575"/>
    <lineage>
        <taxon>Eukaryota</taxon>
        <taxon>Viridiplantae</taxon>
        <taxon>Streptophyta</taxon>
        <taxon>Embryophyta</taxon>
        <taxon>Tracheophyta</taxon>
        <taxon>Spermatophyta</taxon>
        <taxon>Magnoliopsida</taxon>
        <taxon>eudicotyledons</taxon>
        <taxon>Gunneridae</taxon>
        <taxon>Pentapetalae</taxon>
        <taxon>rosids</taxon>
        <taxon>malvids</taxon>
        <taxon>Sapindales</taxon>
        <taxon>Sapindaceae</taxon>
        <taxon>Hippocastanoideae</taxon>
        <taxon>Acereae</taxon>
        <taxon>Dipteronia</taxon>
    </lineage>
</organism>
<dbReference type="Gene3D" id="3.30.70.100">
    <property type="match status" value="1"/>
</dbReference>
<dbReference type="Proteomes" id="UP001280121">
    <property type="component" value="Unassembled WGS sequence"/>
</dbReference>
<accession>A0AAD9U532</accession>
<sequence>MSSHELEQEVILAADLRCANCRDKVADAISRLADVECMEVQLSKKKVILTVTSKDMPRKAATAAAAYKHDNLPRIATP</sequence>
<dbReference type="Pfam" id="PF00403">
    <property type="entry name" value="HMA"/>
    <property type="match status" value="1"/>
</dbReference>
<keyword evidence="3" id="KW-1185">Reference proteome</keyword>
<gene>
    <name evidence="2" type="ORF">Ddye_015336</name>
</gene>
<evidence type="ECO:0000313" key="3">
    <source>
        <dbReference type="Proteomes" id="UP001280121"/>
    </source>
</evidence>
<dbReference type="GO" id="GO:0046872">
    <property type="term" value="F:metal ion binding"/>
    <property type="evidence" value="ECO:0007669"/>
    <property type="project" value="InterPro"/>
</dbReference>
<protein>
    <recommendedName>
        <fullName evidence="1">HMA domain-containing protein</fullName>
    </recommendedName>
</protein>
<dbReference type="InterPro" id="IPR006121">
    <property type="entry name" value="HMA_dom"/>
</dbReference>
<dbReference type="EMBL" id="JANJYI010000005">
    <property type="protein sequence ID" value="KAK2647847.1"/>
    <property type="molecule type" value="Genomic_DNA"/>
</dbReference>
<dbReference type="SUPFAM" id="SSF55008">
    <property type="entry name" value="HMA, heavy metal-associated domain"/>
    <property type="match status" value="1"/>
</dbReference>
<name>A0AAD9U532_9ROSI</name>
<dbReference type="InterPro" id="IPR036163">
    <property type="entry name" value="HMA_dom_sf"/>
</dbReference>
<evidence type="ECO:0000313" key="2">
    <source>
        <dbReference type="EMBL" id="KAK2647847.1"/>
    </source>
</evidence>
<feature type="domain" description="HMA" evidence="1">
    <location>
        <begin position="13"/>
        <end position="54"/>
    </location>
</feature>
<comment type="caution">
    <text evidence="2">The sequence shown here is derived from an EMBL/GenBank/DDBJ whole genome shotgun (WGS) entry which is preliminary data.</text>
</comment>
<dbReference type="AlphaFoldDB" id="A0AAD9U532"/>